<gene>
    <name evidence="2" type="primary">LOC107959107</name>
</gene>
<dbReference type="Proteomes" id="UP000818029">
    <property type="component" value="Chromosome A11"/>
</dbReference>
<evidence type="ECO:0000313" key="1">
    <source>
        <dbReference type="Proteomes" id="UP000818029"/>
    </source>
</evidence>
<reference evidence="2" key="2">
    <citation type="submission" date="2025-08" db="UniProtKB">
        <authorList>
            <consortium name="RefSeq"/>
        </authorList>
    </citation>
    <scope>IDENTIFICATION</scope>
</reference>
<evidence type="ECO:0008006" key="3">
    <source>
        <dbReference type="Google" id="ProtNLM"/>
    </source>
</evidence>
<organism evidence="1 2">
    <name type="scientific">Gossypium hirsutum</name>
    <name type="common">Upland cotton</name>
    <name type="synonym">Gossypium mexicanum</name>
    <dbReference type="NCBI Taxonomy" id="3635"/>
    <lineage>
        <taxon>Eukaryota</taxon>
        <taxon>Viridiplantae</taxon>
        <taxon>Streptophyta</taxon>
        <taxon>Embryophyta</taxon>
        <taxon>Tracheophyta</taxon>
        <taxon>Spermatophyta</taxon>
        <taxon>Magnoliopsida</taxon>
        <taxon>eudicotyledons</taxon>
        <taxon>Gunneridae</taxon>
        <taxon>Pentapetalae</taxon>
        <taxon>rosids</taxon>
        <taxon>malvids</taxon>
        <taxon>Malvales</taxon>
        <taxon>Malvaceae</taxon>
        <taxon>Malvoideae</taxon>
        <taxon>Gossypium</taxon>
    </lineage>
</organism>
<dbReference type="PANTHER" id="PTHR47266">
    <property type="entry name" value="ENDONUCLEASE-RELATED"/>
    <property type="match status" value="1"/>
</dbReference>
<name>A0A1U8PK38_GOSHI</name>
<protein>
    <recommendedName>
        <fullName evidence="3">Protein NYNRIN-like</fullName>
    </recommendedName>
</protein>
<dbReference type="PaxDb" id="3635-A0A1U8PK38"/>
<proteinExistence type="predicted"/>
<dbReference type="GeneID" id="107959107"/>
<dbReference type="KEGG" id="ghi:107959107"/>
<keyword evidence="1" id="KW-1185">Reference proteome</keyword>
<dbReference type="InterPro" id="IPR052160">
    <property type="entry name" value="Gypsy_RT_Integrase-like"/>
</dbReference>
<dbReference type="OrthoDB" id="1903608at2759"/>
<dbReference type="AlphaFoldDB" id="A0A1U8PK38"/>
<evidence type="ECO:0000313" key="2">
    <source>
        <dbReference type="RefSeq" id="XP_016750579.1"/>
    </source>
</evidence>
<sequence>MEVELFDVRGMGFMGLFPSSFGNIYVLVAVDYVSKLVEAVAVLKDDAKTTTYKTPLGMSPYQLVFGKACHFPIELEHKAMWVIKQVNMDHQAARKKRLLDITELEKIRGNAYDNVAIYKEKTKRWHDKIILQ</sequence>
<dbReference type="RefSeq" id="XP_016750579.1">
    <property type="nucleotide sequence ID" value="XM_016895090.1"/>
</dbReference>
<reference evidence="1" key="1">
    <citation type="journal article" date="2020" name="Nat. Genet.">
        <title>Genomic diversifications of five Gossypium allopolyploid species and their impact on cotton improvement.</title>
        <authorList>
            <person name="Chen Z.J."/>
            <person name="Sreedasyam A."/>
            <person name="Ando A."/>
            <person name="Song Q."/>
            <person name="De Santiago L.M."/>
            <person name="Hulse-Kemp A.M."/>
            <person name="Ding M."/>
            <person name="Ye W."/>
            <person name="Kirkbride R.C."/>
            <person name="Jenkins J."/>
            <person name="Plott C."/>
            <person name="Lovell J."/>
            <person name="Lin Y.M."/>
            <person name="Vaughn R."/>
            <person name="Liu B."/>
            <person name="Simpson S."/>
            <person name="Scheffler B.E."/>
            <person name="Wen L."/>
            <person name="Saski C.A."/>
            <person name="Grover C.E."/>
            <person name="Hu G."/>
            <person name="Conover J.L."/>
            <person name="Carlson J.W."/>
            <person name="Shu S."/>
            <person name="Boston L.B."/>
            <person name="Williams M."/>
            <person name="Peterson D.G."/>
            <person name="McGee K."/>
            <person name="Jones D.C."/>
            <person name="Wendel J.F."/>
            <person name="Stelly D.M."/>
            <person name="Grimwood J."/>
            <person name="Schmutz J."/>
        </authorList>
    </citation>
    <scope>NUCLEOTIDE SEQUENCE [LARGE SCALE GENOMIC DNA]</scope>
    <source>
        <strain evidence="1">cv. TM-1</strain>
    </source>
</reference>
<accession>A0A1U8PK38</accession>